<reference evidence="2 3" key="1">
    <citation type="submission" date="2024-09" db="EMBL/GenBank/DDBJ databases">
        <title>Chromosome-scale assembly of Riccia sorocarpa.</title>
        <authorList>
            <person name="Paukszto L."/>
        </authorList>
    </citation>
    <scope>NUCLEOTIDE SEQUENCE [LARGE SCALE GENOMIC DNA]</scope>
    <source>
        <strain evidence="2">LP-2024</strain>
        <tissue evidence="2">Aerial parts of the thallus</tissue>
    </source>
</reference>
<name>A0ABD3HSB5_9MARC</name>
<feature type="region of interest" description="Disordered" evidence="1">
    <location>
        <begin position="11"/>
        <end position="58"/>
    </location>
</feature>
<evidence type="ECO:0000313" key="2">
    <source>
        <dbReference type="EMBL" id="KAL3694413.1"/>
    </source>
</evidence>
<dbReference type="Proteomes" id="UP001633002">
    <property type="component" value="Unassembled WGS sequence"/>
</dbReference>
<protein>
    <submittedName>
        <fullName evidence="2">Uncharacterized protein</fullName>
    </submittedName>
</protein>
<dbReference type="EMBL" id="JBJQOH010000003">
    <property type="protein sequence ID" value="KAL3694413.1"/>
    <property type="molecule type" value="Genomic_DNA"/>
</dbReference>
<sequence>MYEFFCTVFVPEGSKPSSGPQEPQPVETHTEEAVQEIQTPSTEPTAHEEVAPPEPTMDVGSIPAEVASAAGELTEFLNHKNPLRFSSSWRSCWRTDNQTPSTEPVRLELLVEEAVEYIQSPSTEPTGQDIPPIYTVEDPDVKDIGGPSSPGLHMQVYAPKVLQQPSEVVEIGDSPASGRGVEIRWTTGRAMTN</sequence>
<evidence type="ECO:0000256" key="1">
    <source>
        <dbReference type="SAM" id="MobiDB-lite"/>
    </source>
</evidence>
<accession>A0ABD3HSB5</accession>
<proteinExistence type="predicted"/>
<dbReference type="AlphaFoldDB" id="A0ABD3HSB5"/>
<keyword evidence="3" id="KW-1185">Reference proteome</keyword>
<evidence type="ECO:0000313" key="3">
    <source>
        <dbReference type="Proteomes" id="UP001633002"/>
    </source>
</evidence>
<comment type="caution">
    <text evidence="2">The sequence shown here is derived from an EMBL/GenBank/DDBJ whole genome shotgun (WGS) entry which is preliminary data.</text>
</comment>
<gene>
    <name evidence="2" type="ORF">R1sor_008064</name>
</gene>
<organism evidence="2 3">
    <name type="scientific">Riccia sorocarpa</name>
    <dbReference type="NCBI Taxonomy" id="122646"/>
    <lineage>
        <taxon>Eukaryota</taxon>
        <taxon>Viridiplantae</taxon>
        <taxon>Streptophyta</taxon>
        <taxon>Embryophyta</taxon>
        <taxon>Marchantiophyta</taxon>
        <taxon>Marchantiopsida</taxon>
        <taxon>Marchantiidae</taxon>
        <taxon>Marchantiales</taxon>
        <taxon>Ricciaceae</taxon>
        <taxon>Riccia</taxon>
    </lineage>
</organism>